<sequence>MVPLFEETIEVTIEEDIRDWALTRPAWQQDVLIALSHGETYDDPDVVAKLADRLQERGSATPNEAARNLTLGATEARQVWLKRICGGNSVNALAADQTLAFEPAGLTISYGNNGAGKSGYARIIKAMVAARHSSLVLPDVYRDGSPDPSAELEYSVDGQPFSVKFPADPPVPDLQQVRFYDEHCGDEYLLRDSTVTYRPSALTVLDGLITVCGMVREELQRRIAESNQKRLNLTLPQGAAGNTFLSHLSAITTDLDIENACSFTSEDADNLGKAIQEVARLETSDASKERVRLQADASHAMTLKAAIAELEDTLSADRLTAIEKLKDNALTKRSAANLAAETSFDDEPLSGVGSETWRTLWRAARDYAVSVPGHEHEFPEVGDDARCALCQQPLSDDAKVRFTRFNAYMTDTTERDAVAAEHLYEEALAGLRGLHFSTQTIATALTALGTHDEALANAAQRQLLMLEKHRNEALKHFAASGEPSAPLTANTIATRLEELTKSLTAKAEATDVAGFQATLTAAKSIRNELEASRLLSENKDQIKTEVIRLEDFGNLNAALSATDTKGITRKATDLTSTYATKQIRDHFTYETARMHLEKVTLKDRGGQKGLVRQIPALVGVRHKDGSARAVLSEGEQTVLGLAGFFTEAEFDPSKSAVIFDDPVTSLDHVRRDKVADRLVQFAKSRQVIVFTHDIAFLTDLLKSADSAEVEVYHRTIQRRGTVPGYVAEGLPWKAQDIGLRLNTIQNEITKLTKDRQDLDDDEYEQRVNKIAGYLSEAWERTVTSEIVNRVYDRSKSEVRPLMVRMLAKISDTDTTEYQEGYGKTSKWALRHDKAEETNYVAPEPNELEAEYDRLRTWHKRIRSYQNQK</sequence>
<dbReference type="EMBL" id="NTGA01000055">
    <property type="protein sequence ID" value="PAY21743.1"/>
    <property type="molecule type" value="Genomic_DNA"/>
</dbReference>
<dbReference type="PANTHER" id="PTHR32182">
    <property type="entry name" value="DNA REPLICATION AND REPAIR PROTEIN RECF"/>
    <property type="match status" value="1"/>
</dbReference>
<dbReference type="CDD" id="cd00267">
    <property type="entry name" value="ABC_ATPase"/>
    <property type="match status" value="1"/>
</dbReference>
<evidence type="ECO:0000313" key="2">
    <source>
        <dbReference type="EMBL" id="PAY21743.1"/>
    </source>
</evidence>
<dbReference type="GO" id="GO:0006302">
    <property type="term" value="P:double-strand break repair"/>
    <property type="evidence" value="ECO:0007669"/>
    <property type="project" value="TreeGrafter"/>
</dbReference>
<keyword evidence="1" id="KW-0227">DNA damage</keyword>
<evidence type="ECO:0000256" key="1">
    <source>
        <dbReference type="ARBA" id="ARBA00023236"/>
    </source>
</evidence>
<keyword evidence="3" id="KW-1185">Reference proteome</keyword>
<organism evidence="2 3">
    <name type="scientific">Dietzia natronolimnaea</name>
    <dbReference type="NCBI Taxonomy" id="161920"/>
    <lineage>
        <taxon>Bacteria</taxon>
        <taxon>Bacillati</taxon>
        <taxon>Actinomycetota</taxon>
        <taxon>Actinomycetes</taxon>
        <taxon>Mycobacteriales</taxon>
        <taxon>Dietziaceae</taxon>
        <taxon>Dietzia</taxon>
    </lineage>
</organism>
<protein>
    <submittedName>
        <fullName evidence="2">AAA family ATPase</fullName>
    </submittedName>
</protein>
<name>A0A2A2WL36_9ACTN</name>
<dbReference type="PANTHER" id="PTHR32182:SF22">
    <property type="entry name" value="ATP-DEPENDENT ENDONUCLEASE, OLD FAMILY-RELATED"/>
    <property type="match status" value="1"/>
</dbReference>
<dbReference type="AlphaFoldDB" id="A0A2A2WL36"/>
<comment type="caution">
    <text evidence="2">The sequence shown here is derived from an EMBL/GenBank/DDBJ whole genome shotgun (WGS) entry which is preliminary data.</text>
</comment>
<accession>A0A2A2WL36</accession>
<reference evidence="3" key="1">
    <citation type="submission" date="2017-09" db="EMBL/GenBank/DDBJ databases">
        <authorList>
            <person name="Zhang Y."/>
            <person name="Huang X."/>
            <person name="Liu J."/>
            <person name="Lu L."/>
            <person name="Peng K."/>
        </authorList>
    </citation>
    <scope>NUCLEOTIDE SEQUENCE [LARGE SCALE GENOMIC DNA]</scope>
    <source>
        <strain evidence="3">S-XJ-1</strain>
    </source>
</reference>
<dbReference type="GO" id="GO:0009432">
    <property type="term" value="P:SOS response"/>
    <property type="evidence" value="ECO:0007669"/>
    <property type="project" value="UniProtKB-KW"/>
</dbReference>
<dbReference type="Gene3D" id="3.40.50.300">
    <property type="entry name" value="P-loop containing nucleotide triphosphate hydrolases"/>
    <property type="match status" value="2"/>
</dbReference>
<dbReference type="Proteomes" id="UP000218810">
    <property type="component" value="Unassembled WGS sequence"/>
</dbReference>
<dbReference type="GO" id="GO:0000731">
    <property type="term" value="P:DNA synthesis involved in DNA repair"/>
    <property type="evidence" value="ECO:0007669"/>
    <property type="project" value="TreeGrafter"/>
</dbReference>
<dbReference type="OrthoDB" id="4428168at2"/>
<evidence type="ECO:0000313" key="3">
    <source>
        <dbReference type="Proteomes" id="UP000218810"/>
    </source>
</evidence>
<dbReference type="InterPro" id="IPR027417">
    <property type="entry name" value="P-loop_NTPase"/>
</dbReference>
<gene>
    <name evidence="2" type="ORF">CEY15_17280</name>
</gene>
<keyword evidence="1" id="KW-0742">SOS response</keyword>
<proteinExistence type="predicted"/>
<dbReference type="SUPFAM" id="SSF52540">
    <property type="entry name" value="P-loop containing nucleoside triphosphate hydrolases"/>
    <property type="match status" value="1"/>
</dbReference>